<dbReference type="PANTHER" id="PTHR11373:SF4">
    <property type="entry name" value="DEOXYNUCLEOSIDE TRIPHOSPHATE TRIPHOSPHOHYDROLASE SAMHD1"/>
    <property type="match status" value="1"/>
</dbReference>
<dbReference type="EMBL" id="CP000878">
    <property type="protein sequence ID" value="ABX08290.1"/>
    <property type="molecule type" value="Genomic_DNA"/>
</dbReference>
<protein>
    <submittedName>
        <fullName evidence="2">HD superfamily phosphohydrolase</fullName>
    </submittedName>
</protein>
<evidence type="ECO:0000313" key="2">
    <source>
        <dbReference type="EMBL" id="ABX08290.1"/>
    </source>
</evidence>
<dbReference type="Pfam" id="PF19276">
    <property type="entry name" value="HD_assoc_2"/>
    <property type="match status" value="1"/>
</dbReference>
<dbReference type="CDD" id="cd00077">
    <property type="entry name" value="HDc"/>
    <property type="match status" value="1"/>
</dbReference>
<dbReference type="PROSITE" id="PS51831">
    <property type="entry name" value="HD"/>
    <property type="match status" value="1"/>
</dbReference>
<dbReference type="InterPro" id="IPR003607">
    <property type="entry name" value="HD/PDEase_dom"/>
</dbReference>
<gene>
    <name evidence="2" type="ordered locus">P9211_03591</name>
</gene>
<dbReference type="eggNOG" id="COG1078">
    <property type="taxonomic scope" value="Bacteria"/>
</dbReference>
<sequence length="418" mass="48034">MPNRTFYDPLHKGIRLDSKVPEEGMVIKLIDSAPFQRLRRIKQLGPAYLTFHGAESSRFTHSLGVFHIARRALKKLIELNPSLIDFRGLLYGSALLHDIGHGPLSHTSEEMFGMKHENWTSKLIREHPQISNALNEFKSGLGEQVASLIDGSETPCKVIKTLVSSQLDCDRLDYLMRDSYSSGAAYGQLDLERILSALTLSPDGDLAINPKGLLAVEHYLIVRNLMYRSIYNHRLNEVCNWLLEQIIRIAKELGPKRVWADNIMGKWLWRNSEIDLYDFLGNDDNRTSYHLLRWSENSQEPLNILCRNFLNRNLLKAIDIEDLKKESQLEALAIARKLSEKASKDPAIYCGLRHNKIFGYHPYKSGLRLWDGKNLKALERESSLVENLISPSETAWLIHPKEIHNELKQELTKIRDTY</sequence>
<dbReference type="Gene3D" id="1.10.3210.10">
    <property type="entry name" value="Hypothetical protein af1432"/>
    <property type="match status" value="1"/>
</dbReference>
<dbReference type="SUPFAM" id="SSF109604">
    <property type="entry name" value="HD-domain/PDEase-like"/>
    <property type="match status" value="1"/>
</dbReference>
<dbReference type="InterPro" id="IPR045509">
    <property type="entry name" value="HD_assoc_2"/>
</dbReference>
<name>A9BDY0_PROM4</name>
<keyword evidence="2" id="KW-0378">Hydrolase</keyword>
<feature type="domain" description="HD" evidence="1">
    <location>
        <begin position="58"/>
        <end position="175"/>
    </location>
</feature>
<dbReference type="InterPro" id="IPR006674">
    <property type="entry name" value="HD_domain"/>
</dbReference>
<dbReference type="GO" id="GO:0006203">
    <property type="term" value="P:dGTP catabolic process"/>
    <property type="evidence" value="ECO:0007669"/>
    <property type="project" value="TreeGrafter"/>
</dbReference>
<dbReference type="GO" id="GO:0008832">
    <property type="term" value="F:dGTPase activity"/>
    <property type="evidence" value="ECO:0007669"/>
    <property type="project" value="TreeGrafter"/>
</dbReference>
<dbReference type="KEGG" id="pmj:P9211_03591"/>
<organism evidence="2 3">
    <name type="scientific">Prochlorococcus marinus (strain MIT 9211)</name>
    <dbReference type="NCBI Taxonomy" id="93059"/>
    <lineage>
        <taxon>Bacteria</taxon>
        <taxon>Bacillati</taxon>
        <taxon>Cyanobacteriota</taxon>
        <taxon>Cyanophyceae</taxon>
        <taxon>Synechococcales</taxon>
        <taxon>Prochlorococcaceae</taxon>
        <taxon>Prochlorococcus</taxon>
    </lineage>
</organism>
<dbReference type="SMART" id="SM00471">
    <property type="entry name" value="HDc"/>
    <property type="match status" value="1"/>
</dbReference>
<dbReference type="HOGENOM" id="CLU_026821_0_0_3"/>
<keyword evidence="3" id="KW-1185">Reference proteome</keyword>
<dbReference type="STRING" id="93059.P9211_03591"/>
<dbReference type="RefSeq" id="WP_012194914.1">
    <property type="nucleotide sequence ID" value="NC_009976.1"/>
</dbReference>
<dbReference type="AlphaFoldDB" id="A9BDY0"/>
<dbReference type="InterPro" id="IPR050135">
    <property type="entry name" value="dGTPase-like"/>
</dbReference>
<evidence type="ECO:0000259" key="1">
    <source>
        <dbReference type="PROSITE" id="PS51831"/>
    </source>
</evidence>
<dbReference type="OrthoDB" id="9803619at2"/>
<dbReference type="Proteomes" id="UP000000788">
    <property type="component" value="Chromosome"/>
</dbReference>
<proteinExistence type="predicted"/>
<dbReference type="PANTHER" id="PTHR11373">
    <property type="entry name" value="DEOXYNUCLEOSIDE TRIPHOSPHATE TRIPHOSPHOHYDROLASE"/>
    <property type="match status" value="1"/>
</dbReference>
<dbReference type="Pfam" id="PF01966">
    <property type="entry name" value="HD"/>
    <property type="match status" value="1"/>
</dbReference>
<reference evidence="2 3" key="1">
    <citation type="journal article" date="2007" name="PLoS Genet.">
        <title>Patterns and implications of gene gain and loss in the evolution of Prochlorococcus.</title>
        <authorList>
            <person name="Kettler G.C."/>
            <person name="Martiny A.C."/>
            <person name="Huang K."/>
            <person name="Zucker J."/>
            <person name="Coleman M.L."/>
            <person name="Rodrigue S."/>
            <person name="Chen F."/>
            <person name="Lapidus A."/>
            <person name="Ferriera S."/>
            <person name="Johnson J."/>
            <person name="Steglich C."/>
            <person name="Church G.M."/>
            <person name="Richardson P."/>
            <person name="Chisholm S.W."/>
        </authorList>
    </citation>
    <scope>NUCLEOTIDE SEQUENCE [LARGE SCALE GENOMIC DNA]</scope>
    <source>
        <strain evidence="3">MIT 9211</strain>
    </source>
</reference>
<accession>A9BDY0</accession>
<evidence type="ECO:0000313" key="3">
    <source>
        <dbReference type="Proteomes" id="UP000000788"/>
    </source>
</evidence>